<proteinExistence type="predicted"/>
<name>A0ABN9U614_9DINO</name>
<reference evidence="1" key="1">
    <citation type="submission" date="2023-10" db="EMBL/GenBank/DDBJ databases">
        <authorList>
            <person name="Chen Y."/>
            <person name="Shah S."/>
            <person name="Dougan E. K."/>
            <person name="Thang M."/>
            <person name="Chan C."/>
        </authorList>
    </citation>
    <scope>NUCLEOTIDE SEQUENCE [LARGE SCALE GENOMIC DNA]</scope>
</reference>
<keyword evidence="2" id="KW-1185">Reference proteome</keyword>
<organism evidence="1 2">
    <name type="scientific">Prorocentrum cordatum</name>
    <dbReference type="NCBI Taxonomy" id="2364126"/>
    <lineage>
        <taxon>Eukaryota</taxon>
        <taxon>Sar</taxon>
        <taxon>Alveolata</taxon>
        <taxon>Dinophyceae</taxon>
        <taxon>Prorocentrales</taxon>
        <taxon>Prorocentraceae</taxon>
        <taxon>Prorocentrum</taxon>
    </lineage>
</organism>
<dbReference type="SUPFAM" id="SSF53335">
    <property type="entry name" value="S-adenosyl-L-methionine-dependent methyltransferases"/>
    <property type="match status" value="1"/>
</dbReference>
<dbReference type="Gene3D" id="3.40.50.150">
    <property type="entry name" value="Vaccinia Virus protein VP39"/>
    <property type="match status" value="1"/>
</dbReference>
<gene>
    <name evidence="1" type="ORF">PCOR1329_LOCUS45559</name>
</gene>
<dbReference type="Proteomes" id="UP001189429">
    <property type="component" value="Unassembled WGS sequence"/>
</dbReference>
<dbReference type="EMBL" id="CAUYUJ010015481">
    <property type="protein sequence ID" value="CAK0854449.1"/>
    <property type="molecule type" value="Genomic_DNA"/>
</dbReference>
<accession>A0ABN9U614</accession>
<comment type="caution">
    <text evidence="1">The sequence shown here is derived from an EMBL/GenBank/DDBJ whole genome shotgun (WGS) entry which is preliminary data.</text>
</comment>
<protein>
    <submittedName>
        <fullName evidence="1">Uncharacterized protein</fullName>
    </submittedName>
</protein>
<dbReference type="InterPro" id="IPR029063">
    <property type="entry name" value="SAM-dependent_MTases_sf"/>
</dbReference>
<evidence type="ECO:0000313" key="1">
    <source>
        <dbReference type="EMBL" id="CAK0854449.1"/>
    </source>
</evidence>
<sequence>MGDRSEEFQRQVAEPGVWSWLWLLTLGSNLFYGGYDPRLLKSRAIERPRATPSKAQSMALHLLAQKVDYFLDLDVVVPCEDWAASLKSARIAYDGSAVERAQRLSWPQVLPVLPRPEHCASIPAEKIAEGVVKEFLENPRWCLLDLDALEAPPKAGALLIQPGEDLVIAKELISRGLCVALEEHELFKIGSGFLLNGVFGVPKGEQLGPDASSRRGQDVLRFIMNLTASNSVQELWAGDINLLPHFGMWRFIMLEGEQELAWSWPDLKGCFYLFRLRRTWAPLFAFNWHYEASELGVPGHGRRWLASVNLPMGWKSAMGLVQYLHRKPLMRTGAPSRALPVPRELRKDRAVPPLLPGGGDMSALWQIYADDLDVPEIFSSREDLEAARAGGSAAYYDAARARYAAREVPTSAEKAGDRLQIAQRLGARIDGAAGVVGADARRIGRIIGMTLHVLTKDAWSAKELQVLGGHWTHLFQFRREASSLLVHFWPLLTTALRRRKVAATELVRTELWLCVVHLPLLAVSLRSAIDPVVTASDASEQGGGRLRIPGLHTHRAPGRATDGLGLDSLCDGIGGARQALHLLGITPAMYCSSEVDDAALRVIRARWPEAVELGGTESICQATFDPLARKFCNLSLIVVVLGAPSHGPSLLFRFVEAVAAVRRAFAYCEVLWLAKSVPNMGAQSEEQFSGLLDQRPLHLCLGLAGPVRRPRLYWTSWGWSVTACCRSRVSTTQRGLEAVVEAPWPSSASALEPGARPHEPTTGSYEAFARAARKKRPPHRLAGCEDCDLDTLARWQADGMRYPPCQYKPANCVWQRRQGASAARLRPLVANEREAMMGYPRGYTKRALGRASQSQAAQLEDARCALIGVSSHAPCIAWLFGSALHEHGLLEARPDFAQCWGTLAEEAADGVLRRLLDSGGGGRSLKEEAVALLHRSAMLKGSDVRRHLA</sequence>
<evidence type="ECO:0000313" key="2">
    <source>
        <dbReference type="Proteomes" id="UP001189429"/>
    </source>
</evidence>